<evidence type="ECO:0000313" key="2">
    <source>
        <dbReference type="Proteomes" id="UP000009168"/>
    </source>
</evidence>
<gene>
    <name evidence="1" type="ORF">TTHERM_000773256</name>
</gene>
<dbReference type="RefSeq" id="XP_012655041.1">
    <property type="nucleotide sequence ID" value="XM_012799587.1"/>
</dbReference>
<protein>
    <submittedName>
        <fullName evidence="1">Cation channel family protein</fullName>
    </submittedName>
</protein>
<accession>W7XH99</accession>
<dbReference type="AlphaFoldDB" id="W7XH99"/>
<evidence type="ECO:0000313" key="1">
    <source>
        <dbReference type="EMBL" id="EWS72414.1"/>
    </source>
</evidence>
<name>W7XH99_TETTS</name>
<sequence>MKRNSLILESSSSYLYPTMQENNSFIIHKKKINSNSKKRYNLSNSKIRSSLGDLSDDNINPKDKNIINQLINDERQHNQNLSIIQQNTNYRFAEPKLTNFKKLLNANITKCYNFINNNKKQNYCVKDTFVQEKLSKTPRNNDQLIIDNSINENSTQNYLKQSIFEQNQSLCKEAPQHDLIFKNNQGNFSFYDYSSNLEPTKLGSQTERGILDTDNYQKQQQQKIVTVASFKSKNRSKYSSQKKENKKLEDVFINRNNDNDSYNFILNEQKRSQTTMQRQFKKQKLDNNKAKDTYFVDQEFQYKSLFDSTKDTKRKSDSLYDTYCTEYIDCQSETDDITLKQKYDLENFKSQYENNIKGQFEYKK</sequence>
<proteinExistence type="predicted"/>
<keyword evidence="2" id="KW-1185">Reference proteome</keyword>
<organism evidence="1 2">
    <name type="scientific">Tetrahymena thermophila (strain SB210)</name>
    <dbReference type="NCBI Taxonomy" id="312017"/>
    <lineage>
        <taxon>Eukaryota</taxon>
        <taxon>Sar</taxon>
        <taxon>Alveolata</taxon>
        <taxon>Ciliophora</taxon>
        <taxon>Intramacronucleata</taxon>
        <taxon>Oligohymenophorea</taxon>
        <taxon>Hymenostomatida</taxon>
        <taxon>Tetrahymenina</taxon>
        <taxon>Tetrahymenidae</taxon>
        <taxon>Tetrahymena</taxon>
    </lineage>
</organism>
<dbReference type="KEGG" id="tet:TTHERM_000773256"/>
<dbReference type="GeneID" id="24440604"/>
<dbReference type="InParanoid" id="W7XH99"/>
<dbReference type="EMBL" id="GG662514">
    <property type="protein sequence ID" value="EWS72414.1"/>
    <property type="molecule type" value="Genomic_DNA"/>
</dbReference>
<reference evidence="2" key="1">
    <citation type="journal article" date="2006" name="PLoS Biol.">
        <title>Macronuclear genome sequence of the ciliate Tetrahymena thermophila, a model eukaryote.</title>
        <authorList>
            <person name="Eisen J.A."/>
            <person name="Coyne R.S."/>
            <person name="Wu M."/>
            <person name="Wu D."/>
            <person name="Thiagarajan M."/>
            <person name="Wortman J.R."/>
            <person name="Badger J.H."/>
            <person name="Ren Q."/>
            <person name="Amedeo P."/>
            <person name="Jones K.M."/>
            <person name="Tallon L.J."/>
            <person name="Delcher A.L."/>
            <person name="Salzberg S.L."/>
            <person name="Silva J.C."/>
            <person name="Haas B.J."/>
            <person name="Majoros W.H."/>
            <person name="Farzad M."/>
            <person name="Carlton J.M."/>
            <person name="Smith R.K. Jr."/>
            <person name="Garg J."/>
            <person name="Pearlman R.E."/>
            <person name="Karrer K.M."/>
            <person name="Sun L."/>
            <person name="Manning G."/>
            <person name="Elde N.C."/>
            <person name="Turkewitz A.P."/>
            <person name="Asai D.J."/>
            <person name="Wilkes D.E."/>
            <person name="Wang Y."/>
            <person name="Cai H."/>
            <person name="Collins K."/>
            <person name="Stewart B.A."/>
            <person name="Lee S.R."/>
            <person name="Wilamowska K."/>
            <person name="Weinberg Z."/>
            <person name="Ruzzo W.L."/>
            <person name="Wloga D."/>
            <person name="Gaertig J."/>
            <person name="Frankel J."/>
            <person name="Tsao C.-C."/>
            <person name="Gorovsky M.A."/>
            <person name="Keeling P.J."/>
            <person name="Waller R.F."/>
            <person name="Patron N.J."/>
            <person name="Cherry J.M."/>
            <person name="Stover N.A."/>
            <person name="Krieger C.J."/>
            <person name="del Toro C."/>
            <person name="Ryder H.F."/>
            <person name="Williamson S.C."/>
            <person name="Barbeau R.A."/>
            <person name="Hamilton E.P."/>
            <person name="Orias E."/>
        </authorList>
    </citation>
    <scope>NUCLEOTIDE SEQUENCE [LARGE SCALE GENOMIC DNA]</scope>
    <source>
        <strain evidence="2">SB210</strain>
    </source>
</reference>
<dbReference type="Proteomes" id="UP000009168">
    <property type="component" value="Unassembled WGS sequence"/>
</dbReference>